<dbReference type="SUPFAM" id="SSF100934">
    <property type="entry name" value="Heat shock protein 70kD (HSP70), C-terminal subdomain"/>
    <property type="match status" value="1"/>
</dbReference>
<evidence type="ECO:0000256" key="5">
    <source>
        <dbReference type="SAM" id="MobiDB-lite"/>
    </source>
</evidence>
<dbReference type="PROSITE" id="PS01036">
    <property type="entry name" value="HSP70_3"/>
    <property type="match status" value="1"/>
</dbReference>
<dbReference type="AlphaFoldDB" id="A0A8B7NW13"/>
<keyword evidence="4" id="KW-0175">Coiled coil</keyword>
<dbReference type="GeneID" id="108674519"/>
<feature type="coiled-coil region" evidence="4">
    <location>
        <begin position="486"/>
        <end position="513"/>
    </location>
</feature>
<dbReference type="InterPro" id="IPR043129">
    <property type="entry name" value="ATPase_NBD"/>
</dbReference>
<dbReference type="PANTHER" id="PTHR45639:SF34">
    <property type="entry name" value="CHAPERONE PROTEIN DNAK"/>
    <property type="match status" value="1"/>
</dbReference>
<proteinExistence type="inferred from homology"/>
<evidence type="ECO:0000256" key="2">
    <source>
        <dbReference type="ARBA" id="ARBA00022741"/>
    </source>
</evidence>
<keyword evidence="3" id="KW-0067">ATP-binding</keyword>
<reference evidence="7" key="1">
    <citation type="submission" date="2025-08" db="UniProtKB">
        <authorList>
            <consortium name="RefSeq"/>
        </authorList>
    </citation>
    <scope>IDENTIFICATION</scope>
    <source>
        <tissue evidence="7">Whole organism</tissue>
    </source>
</reference>
<dbReference type="InterPro" id="IPR013126">
    <property type="entry name" value="Hsp_70_fam"/>
</dbReference>
<organism evidence="6 7">
    <name type="scientific">Hyalella azteca</name>
    <name type="common">Amphipod</name>
    <dbReference type="NCBI Taxonomy" id="294128"/>
    <lineage>
        <taxon>Eukaryota</taxon>
        <taxon>Metazoa</taxon>
        <taxon>Ecdysozoa</taxon>
        <taxon>Arthropoda</taxon>
        <taxon>Crustacea</taxon>
        <taxon>Multicrustacea</taxon>
        <taxon>Malacostraca</taxon>
        <taxon>Eumalacostraca</taxon>
        <taxon>Peracarida</taxon>
        <taxon>Amphipoda</taxon>
        <taxon>Senticaudata</taxon>
        <taxon>Talitrida</taxon>
        <taxon>Talitroidea</taxon>
        <taxon>Hyalellidae</taxon>
        <taxon>Hyalella</taxon>
    </lineage>
</organism>
<dbReference type="PRINTS" id="PR00301">
    <property type="entry name" value="HEATSHOCK70"/>
</dbReference>
<sequence>MSGAASIGLDLGAGKCCVASVRAGAVTVLPNAHGDKTTPSFVAFTDSRSLVGSDARDQAALNATNTVYGVKTILGRSFRDPVVQNYASYSPVKVVDDGGKPVMDVEYRGGSLRVAPELVAAMQLLKMRQEAEVQIGDIEGVVVAVPASYCNRQREALVAACQIAGLPLLDLISETTATALAYWHNRAPSVAQQTILVFDMGANKVDVSVVKVGQDEISVLAVCGFAASSGSHVDQALMKYVDDKFYDTHGVRLLDNPRATMRLKMACEELKKKLTLLDAHKIQQDSILRDLCLDLKVSRRELDTLCCQTFTQEMNAVLKTVMRNAKLNKDQIDEVVVVGGSSRVPFVEAALKKYFDGKSLNRTVNADECAAIGAAIMANNLIKEDRSSSVVINELIQDPTSCNVEIQIKLHKYLPLKPNLTIICETSGTCGDLIEERIRWSYALDSFGIFKIEKQFIKPFNEEKTKLVEYLKPYQIQDMVDQLNSLERIRKDVIDAEKAVNDLEELCYSLREQFGSFGESEKNRDFLEYVAEVLEWIDENEISSLTECEKRRKKLDALSQELSEPISDDDAALEHQHESHSFLPNHNDHSTEFVDSSNGDSLDVSQQAHRDCEDGPGGSDDDGTGPQVDEDLDGDQNSGEVSHVREVVPESDEENTQNNDAITNESNHKSSLEAQSTEKLTNRLLDFEFLRKMDEIEKRQKCLENSVIEIKNVVFEIRALMMLASSTNNYLDVAVNGGVKGGLDGMFSYLLSNCNSESLSQNSLNDVINQIMNRNSLANEDCNTADLISFSSSSTSSSPSKDTSCKDFAILDIPNESLPRYLNSEDNSTAESINTMDNKIFGANEPVGCCVPQDDIDSKYPTKNCMSHSDQALTHPIVMDLTTHQEDADSLTSSDFGHDCHDGSSLDLACDESTNMINLNPKRNSMDCHEREVNDIHLNGGISLMREDTPEESLTQEDTSESWRFQCNIL</sequence>
<evidence type="ECO:0000313" key="6">
    <source>
        <dbReference type="Proteomes" id="UP000694843"/>
    </source>
</evidence>
<protein>
    <submittedName>
        <fullName evidence="7">Heat shock protein SSA1-like</fullName>
    </submittedName>
</protein>
<dbReference type="GO" id="GO:0140662">
    <property type="term" value="F:ATP-dependent protein folding chaperone"/>
    <property type="evidence" value="ECO:0007669"/>
    <property type="project" value="InterPro"/>
</dbReference>
<dbReference type="Proteomes" id="UP000694843">
    <property type="component" value="Unplaced"/>
</dbReference>
<dbReference type="Gene3D" id="3.90.640.10">
    <property type="entry name" value="Actin, Chain A, domain 4"/>
    <property type="match status" value="1"/>
</dbReference>
<evidence type="ECO:0000256" key="3">
    <source>
        <dbReference type="ARBA" id="ARBA00022840"/>
    </source>
</evidence>
<dbReference type="GO" id="GO:0005524">
    <property type="term" value="F:ATP binding"/>
    <property type="evidence" value="ECO:0007669"/>
    <property type="project" value="UniProtKB-KW"/>
</dbReference>
<evidence type="ECO:0000313" key="7">
    <source>
        <dbReference type="RefSeq" id="XP_018017969.1"/>
    </source>
</evidence>
<feature type="compositionally biased region" description="Polar residues" evidence="5">
    <location>
        <begin position="593"/>
        <end position="607"/>
    </location>
</feature>
<evidence type="ECO:0000256" key="4">
    <source>
        <dbReference type="SAM" id="Coils"/>
    </source>
</evidence>
<dbReference type="RefSeq" id="XP_018017969.1">
    <property type="nucleotide sequence ID" value="XM_018162480.2"/>
</dbReference>
<dbReference type="GO" id="GO:0030968">
    <property type="term" value="P:endoplasmic reticulum unfolded protein response"/>
    <property type="evidence" value="ECO:0007669"/>
    <property type="project" value="TreeGrafter"/>
</dbReference>
<dbReference type="GO" id="GO:0034663">
    <property type="term" value="C:endoplasmic reticulum chaperone complex"/>
    <property type="evidence" value="ECO:0007669"/>
    <property type="project" value="TreeGrafter"/>
</dbReference>
<dbReference type="Gene3D" id="1.20.1270.10">
    <property type="match status" value="1"/>
</dbReference>
<feature type="compositionally biased region" description="Polar residues" evidence="5">
    <location>
        <begin position="656"/>
        <end position="665"/>
    </location>
</feature>
<feature type="compositionally biased region" description="Acidic residues" evidence="5">
    <location>
        <begin position="619"/>
        <end position="634"/>
    </location>
</feature>
<comment type="similarity">
    <text evidence="1">Belongs to the heat shock protein 70 family.</text>
</comment>
<dbReference type="Pfam" id="PF00012">
    <property type="entry name" value="HSP70"/>
    <property type="match status" value="1"/>
</dbReference>
<dbReference type="Gene3D" id="3.30.30.30">
    <property type="match status" value="1"/>
</dbReference>
<feature type="region of interest" description="Disordered" evidence="5">
    <location>
        <begin position="563"/>
        <end position="676"/>
    </location>
</feature>
<gene>
    <name evidence="7" type="primary">LOC108674519</name>
</gene>
<keyword evidence="2" id="KW-0547">Nucleotide-binding</keyword>
<keyword evidence="6" id="KW-1185">Reference proteome</keyword>
<feature type="compositionally biased region" description="Basic and acidic residues" evidence="5">
    <location>
        <begin position="572"/>
        <end position="592"/>
    </location>
</feature>
<dbReference type="InterPro" id="IPR018181">
    <property type="entry name" value="Heat_shock_70_CS"/>
</dbReference>
<dbReference type="InterPro" id="IPR029048">
    <property type="entry name" value="HSP70_C_sf"/>
</dbReference>
<name>A0A8B7NW13_HYAAZ</name>
<dbReference type="KEGG" id="hazt:108674519"/>
<dbReference type="SUPFAM" id="SSF53067">
    <property type="entry name" value="Actin-like ATPase domain"/>
    <property type="match status" value="2"/>
</dbReference>
<dbReference type="Gene3D" id="3.30.420.40">
    <property type="match status" value="2"/>
</dbReference>
<accession>A0A8B7NW13</accession>
<dbReference type="PANTHER" id="PTHR45639">
    <property type="entry name" value="HSC70CB, ISOFORM G-RELATED"/>
    <property type="match status" value="1"/>
</dbReference>
<evidence type="ECO:0000256" key="1">
    <source>
        <dbReference type="ARBA" id="ARBA00007381"/>
    </source>
</evidence>